<name>A0A645BBI4_9ZZZZ</name>
<evidence type="ECO:0000313" key="1">
    <source>
        <dbReference type="EMBL" id="MPM62456.1"/>
    </source>
</evidence>
<proteinExistence type="predicted"/>
<comment type="caution">
    <text evidence="1">The sequence shown here is derived from an EMBL/GenBank/DDBJ whole genome shotgun (WGS) entry which is preliminary data.</text>
</comment>
<reference evidence="1" key="1">
    <citation type="submission" date="2019-08" db="EMBL/GenBank/DDBJ databases">
        <authorList>
            <person name="Kucharzyk K."/>
            <person name="Murdoch R.W."/>
            <person name="Higgins S."/>
            <person name="Loffler F."/>
        </authorList>
    </citation>
    <scope>NUCLEOTIDE SEQUENCE</scope>
</reference>
<gene>
    <name evidence="1" type="ORF">SDC9_109328</name>
</gene>
<dbReference type="AlphaFoldDB" id="A0A645BBI4"/>
<sequence>MGTSVLLVLAGHRHQCRDGQFVSGQQQSPVDLLEGELAQMVHAGTAEQLQRPDARQRVGAGQRLGVVVEVEQQRLAAAGLDEAVGVAVELVRHRPAVDHGEEVRDERLDGEVGHRAGLRGRDVARVAQHEDVVVRRGPQRVLVHRDEAALVAQPRVEHVLLAGVQRDGHQQVERQLPAVVRDQHLAVVVDPLQGEVRGEPDRALLQQVTEVTRGDRLGERPVQRRDVGDVDLVTHVSLAEVVLHQEDELQRRDRALDRHVGQLHQHLAALERLEGVVQPGGALEGVEVEDLLVPEGAVGHARGQVGTGLGAGGDQEPVVRQGPAVLEVDLVVVGADPADARLDEVHARRDEVGPRLGDPLRRRGAERDEEVAGLVVVVIVLVHHGDRPVLGELVAEVVGEHGAGGTGTEDEEPSHESRIPIRVYKYYLLRSLAL</sequence>
<organism evidence="1">
    <name type="scientific">bioreactor metagenome</name>
    <dbReference type="NCBI Taxonomy" id="1076179"/>
    <lineage>
        <taxon>unclassified sequences</taxon>
        <taxon>metagenomes</taxon>
        <taxon>ecological metagenomes</taxon>
    </lineage>
</organism>
<protein>
    <submittedName>
        <fullName evidence="1">Uncharacterized protein</fullName>
    </submittedName>
</protein>
<dbReference type="EMBL" id="VSSQ01018871">
    <property type="protein sequence ID" value="MPM62456.1"/>
    <property type="molecule type" value="Genomic_DNA"/>
</dbReference>
<accession>A0A645BBI4</accession>